<protein>
    <submittedName>
        <fullName evidence="1">Uncharacterized protein</fullName>
    </submittedName>
</protein>
<evidence type="ECO:0000313" key="1">
    <source>
        <dbReference type="EMBL" id="TKW39091.1"/>
    </source>
</evidence>
<dbReference type="OMA" id="IMIDEYW"/>
<dbReference type="Gramene" id="TKW39091">
    <property type="protein sequence ID" value="TKW39091"/>
    <property type="gene ID" value="SEVIR_1G156050v2"/>
</dbReference>
<organism evidence="1 2">
    <name type="scientific">Setaria viridis</name>
    <name type="common">Green bristlegrass</name>
    <name type="synonym">Setaria italica subsp. viridis</name>
    <dbReference type="NCBI Taxonomy" id="4556"/>
    <lineage>
        <taxon>Eukaryota</taxon>
        <taxon>Viridiplantae</taxon>
        <taxon>Streptophyta</taxon>
        <taxon>Embryophyta</taxon>
        <taxon>Tracheophyta</taxon>
        <taxon>Spermatophyta</taxon>
        <taxon>Magnoliopsida</taxon>
        <taxon>Liliopsida</taxon>
        <taxon>Poales</taxon>
        <taxon>Poaceae</taxon>
        <taxon>PACMAD clade</taxon>
        <taxon>Panicoideae</taxon>
        <taxon>Panicodae</taxon>
        <taxon>Paniceae</taxon>
        <taxon>Cenchrinae</taxon>
        <taxon>Setaria</taxon>
    </lineage>
</organism>
<gene>
    <name evidence="1" type="ORF">SEVIR_1G156050v2</name>
</gene>
<keyword evidence="2" id="KW-1185">Reference proteome</keyword>
<dbReference type="EMBL" id="CM016552">
    <property type="protein sequence ID" value="TKW39091.1"/>
    <property type="molecule type" value="Genomic_DNA"/>
</dbReference>
<name>A0A4U6W995_SETVI</name>
<evidence type="ECO:0000313" key="2">
    <source>
        <dbReference type="Proteomes" id="UP000298652"/>
    </source>
</evidence>
<reference evidence="1" key="1">
    <citation type="submission" date="2019-03" db="EMBL/GenBank/DDBJ databases">
        <title>WGS assembly of Setaria viridis.</title>
        <authorList>
            <person name="Huang P."/>
            <person name="Jenkins J."/>
            <person name="Grimwood J."/>
            <person name="Barry K."/>
            <person name="Healey A."/>
            <person name="Mamidi S."/>
            <person name="Sreedasyam A."/>
            <person name="Shu S."/>
            <person name="Feldman M."/>
            <person name="Wu J."/>
            <person name="Yu Y."/>
            <person name="Chen C."/>
            <person name="Johnson J."/>
            <person name="Rokhsar D."/>
            <person name="Baxter I."/>
            <person name="Schmutz J."/>
            <person name="Brutnell T."/>
            <person name="Kellogg E."/>
        </authorList>
    </citation>
    <scope>NUCLEOTIDE SEQUENCE [LARGE SCALE GENOMIC DNA]</scope>
</reference>
<dbReference type="Proteomes" id="UP000298652">
    <property type="component" value="Chromosome 1"/>
</dbReference>
<sequence length="72" mass="8523">MVALFQDQSGNCALFSFDDDSYMVQTMRKKHPLSIDIQQYVLLEASLPHAILDYIMIDEYWNVDREIQHEEL</sequence>
<proteinExistence type="predicted"/>
<accession>A0A4U6W995</accession>
<dbReference type="AlphaFoldDB" id="A0A4U6W995"/>